<dbReference type="AlphaFoldDB" id="A0A127P7U3"/>
<dbReference type="PANTHER" id="PTHR30336">
    <property type="entry name" value="INNER MEMBRANE PROTEIN, PROBABLE PERMEASE"/>
    <property type="match status" value="1"/>
</dbReference>
<sequence>MNASFVVTKVVSALLLLPTNLILLCIAGMLLRRAFPRIGMSISLASLLLLAIFSSRAGALLLVAPLEQRAPPLAAGAADGAQAIVILGGGRLGSAPEYDGGDTPNYWTLARLRYGARLQRQTGLPILVTGGAPEGQKLSEAAMMANSLRDDFATPVKWLEEGSDDTEQNAKFTARILAQAGVKKIVLVTDTLQMPRAQMMFVDAGLEVTMAPTVFFSRDRLTILNFLPSGEGLRRSEYALHEWLGILWYRARHAAAHYRLAA</sequence>
<dbReference type="Pfam" id="PF02698">
    <property type="entry name" value="DUF218"/>
    <property type="match status" value="1"/>
</dbReference>
<keyword evidence="1" id="KW-1133">Transmembrane helix</keyword>
<evidence type="ECO:0000313" key="3">
    <source>
        <dbReference type="EMBL" id="AMO93818.1"/>
    </source>
</evidence>
<feature type="transmembrane region" description="Helical" evidence="1">
    <location>
        <begin position="42"/>
        <end position="64"/>
    </location>
</feature>
<accession>A0A127P7U3</accession>
<dbReference type="RefSeq" id="WP_061539016.1">
    <property type="nucleotide sequence ID" value="NZ_CP013232.1"/>
</dbReference>
<dbReference type="EMBL" id="CP013232">
    <property type="protein sequence ID" value="AMO93818.1"/>
    <property type="molecule type" value="Genomic_DNA"/>
</dbReference>
<dbReference type="GO" id="GO:0005886">
    <property type="term" value="C:plasma membrane"/>
    <property type="evidence" value="ECO:0007669"/>
    <property type="project" value="TreeGrafter"/>
</dbReference>
<gene>
    <name evidence="3" type="ORF">CFter6_1100</name>
</gene>
<dbReference type="Gene3D" id="3.40.50.620">
    <property type="entry name" value="HUPs"/>
    <property type="match status" value="1"/>
</dbReference>
<proteinExistence type="predicted"/>
<name>A0A127P7U3_9BURK</name>
<keyword evidence="1" id="KW-0812">Transmembrane</keyword>
<dbReference type="InterPro" id="IPR003848">
    <property type="entry name" value="DUF218"/>
</dbReference>
<feature type="transmembrane region" description="Helical" evidence="1">
    <location>
        <begin position="6"/>
        <end position="30"/>
    </location>
</feature>
<keyword evidence="1" id="KW-0472">Membrane</keyword>
<reference evidence="3 4" key="1">
    <citation type="submission" date="2015-11" db="EMBL/GenBank/DDBJ databases">
        <title>Exploring the genomic traits of fungus-feeding bacterial genus Collimonas.</title>
        <authorList>
            <person name="Song C."/>
            <person name="Schmidt R."/>
            <person name="de Jager V."/>
            <person name="Krzyzanowska D."/>
            <person name="Jongedijk E."/>
            <person name="Cankar K."/>
            <person name="Beekwilder J."/>
            <person name="van Veen A."/>
            <person name="de Boer W."/>
            <person name="van Veen J.A."/>
            <person name="Garbeva P."/>
        </authorList>
    </citation>
    <scope>NUCLEOTIDE SEQUENCE [LARGE SCALE GENOMIC DNA]</scope>
    <source>
        <strain evidence="3 4">Ter6</strain>
    </source>
</reference>
<dbReference type="PANTHER" id="PTHR30336:SF4">
    <property type="entry name" value="ENVELOPE BIOGENESIS FACTOR ELYC"/>
    <property type="match status" value="1"/>
</dbReference>
<evidence type="ECO:0000259" key="2">
    <source>
        <dbReference type="Pfam" id="PF02698"/>
    </source>
</evidence>
<evidence type="ECO:0000256" key="1">
    <source>
        <dbReference type="SAM" id="Phobius"/>
    </source>
</evidence>
<organism evidence="3">
    <name type="scientific">Collimonas fungivorans</name>
    <dbReference type="NCBI Taxonomy" id="158899"/>
    <lineage>
        <taxon>Bacteria</taxon>
        <taxon>Pseudomonadati</taxon>
        <taxon>Pseudomonadota</taxon>
        <taxon>Betaproteobacteria</taxon>
        <taxon>Burkholderiales</taxon>
        <taxon>Oxalobacteraceae</taxon>
        <taxon>Collimonas</taxon>
    </lineage>
</organism>
<evidence type="ECO:0000313" key="4">
    <source>
        <dbReference type="Proteomes" id="UP000072421"/>
    </source>
</evidence>
<feature type="domain" description="DUF218" evidence="2">
    <location>
        <begin position="82"/>
        <end position="245"/>
    </location>
</feature>
<protein>
    <recommendedName>
        <fullName evidence="2">DUF218 domain-containing protein</fullName>
    </recommendedName>
</protein>
<dbReference type="CDD" id="cd06259">
    <property type="entry name" value="YdcF-like"/>
    <property type="match status" value="1"/>
</dbReference>
<dbReference type="InterPro" id="IPR051599">
    <property type="entry name" value="Cell_Envelope_Assoc"/>
</dbReference>
<dbReference type="GO" id="GO:0000270">
    <property type="term" value="P:peptidoglycan metabolic process"/>
    <property type="evidence" value="ECO:0007669"/>
    <property type="project" value="TreeGrafter"/>
</dbReference>
<dbReference type="InterPro" id="IPR014729">
    <property type="entry name" value="Rossmann-like_a/b/a_fold"/>
</dbReference>
<dbReference type="OrthoDB" id="9809813at2"/>
<dbReference type="PATRIC" id="fig|158899.10.peg.1112"/>
<dbReference type="GO" id="GO:0043164">
    <property type="term" value="P:Gram-negative-bacterium-type cell wall biogenesis"/>
    <property type="evidence" value="ECO:0007669"/>
    <property type="project" value="TreeGrafter"/>
</dbReference>
<dbReference type="Proteomes" id="UP000072421">
    <property type="component" value="Chromosome"/>
</dbReference>